<keyword evidence="1" id="KW-0943">RNA-mediated gene silencing</keyword>
<keyword evidence="1" id="KW-0694">RNA-binding</keyword>
<dbReference type="InterPro" id="IPR057596">
    <property type="entry name" value="RDRP_core"/>
</dbReference>
<evidence type="ECO:0000313" key="5">
    <source>
        <dbReference type="Proteomes" id="UP001163823"/>
    </source>
</evidence>
<accession>A0AAD7LA55</accession>
<keyword evidence="5" id="KW-1185">Reference proteome</keyword>
<dbReference type="KEGG" id="qsa:O6P43_025943"/>
<sequence length="250" mass="28739">MGKTIQLSGFPSDVSAHQVKVFLEQYTSGKTVYAIKIRQKSWDPRAYAIVQFTTIKDADFFTSLANKSLWAQITPCKVYFSGPEVNLSNRVLHHFHEYVNDFIRVSFVDEEWDKIYSTDLAPRTSSSVEDRRTGIYRRILSILRNGIVIGDKKFEFLAFSSSQLRENSMWMFASKKEITAAYIRQWMGNFSKIRNVAKYAARLGQSFGSSTETLSVGRHEIEIIPDVDVRHGGTQYLYTYKHASEMLVNL</sequence>
<dbReference type="Pfam" id="PF26250">
    <property type="entry name" value="RRM_RdRP1_2"/>
    <property type="match status" value="1"/>
</dbReference>
<dbReference type="GO" id="GO:0030422">
    <property type="term" value="P:siRNA processing"/>
    <property type="evidence" value="ECO:0007669"/>
    <property type="project" value="TreeGrafter"/>
</dbReference>
<comment type="catalytic activity">
    <reaction evidence="1">
        <text>RNA(n) + a ribonucleoside 5'-triphosphate = RNA(n+1) + diphosphate</text>
        <dbReference type="Rhea" id="RHEA:21248"/>
        <dbReference type="Rhea" id="RHEA-COMP:14527"/>
        <dbReference type="Rhea" id="RHEA-COMP:17342"/>
        <dbReference type="ChEBI" id="CHEBI:33019"/>
        <dbReference type="ChEBI" id="CHEBI:61557"/>
        <dbReference type="ChEBI" id="CHEBI:140395"/>
        <dbReference type="EC" id="2.7.7.48"/>
    </reaction>
</comment>
<dbReference type="PANTHER" id="PTHR23079:SF1">
    <property type="entry name" value="RNA-DEPENDENT RNA POLYMERASE 1"/>
    <property type="match status" value="1"/>
</dbReference>
<evidence type="ECO:0000256" key="1">
    <source>
        <dbReference type="RuleBase" id="RU363098"/>
    </source>
</evidence>
<dbReference type="PANTHER" id="PTHR23079">
    <property type="entry name" value="RNA-DEPENDENT RNA POLYMERASE"/>
    <property type="match status" value="1"/>
</dbReference>
<dbReference type="AlphaFoldDB" id="A0AAD7LA55"/>
<dbReference type="EMBL" id="JARAOO010000010">
    <property type="protein sequence ID" value="KAJ7954354.1"/>
    <property type="molecule type" value="Genomic_DNA"/>
</dbReference>
<evidence type="ECO:0000313" key="4">
    <source>
        <dbReference type="EMBL" id="KAJ7954354.1"/>
    </source>
</evidence>
<dbReference type="Pfam" id="PF05183">
    <property type="entry name" value="RdRP"/>
    <property type="match status" value="1"/>
</dbReference>
<dbReference type="GO" id="GO:0003723">
    <property type="term" value="F:RNA binding"/>
    <property type="evidence" value="ECO:0007669"/>
    <property type="project" value="UniProtKB-KW"/>
</dbReference>
<gene>
    <name evidence="4" type="ORF">O6P43_025943</name>
</gene>
<feature type="domain" description="RDR1/2-like RRM" evidence="3">
    <location>
        <begin position="4"/>
        <end position="59"/>
    </location>
</feature>
<keyword evidence="1" id="KW-0808">Transferase</keyword>
<protein>
    <recommendedName>
        <fullName evidence="1">RNA-dependent RNA polymerase</fullName>
        <ecNumber evidence="1">2.7.7.48</ecNumber>
    </recommendedName>
</protein>
<keyword evidence="1 4" id="KW-0696">RNA-directed RNA polymerase</keyword>
<comment type="function">
    <text evidence="1">Probably involved in the RNA silencing pathway and required for the generation of small interfering RNAs (siRNAs).</text>
</comment>
<name>A0AAD7LA55_QUISA</name>
<comment type="caution">
    <text evidence="4">The sequence shown here is derived from an EMBL/GenBank/DDBJ whole genome shotgun (WGS) entry which is preliminary data.</text>
</comment>
<dbReference type="GO" id="GO:0003968">
    <property type="term" value="F:RNA-directed RNA polymerase activity"/>
    <property type="evidence" value="ECO:0007669"/>
    <property type="project" value="UniProtKB-KW"/>
</dbReference>
<dbReference type="InterPro" id="IPR035979">
    <property type="entry name" value="RBD_domain_sf"/>
</dbReference>
<reference evidence="4" key="1">
    <citation type="journal article" date="2023" name="Science">
        <title>Elucidation of the pathway for biosynthesis of saponin adjuvants from the soapbark tree.</title>
        <authorList>
            <person name="Reed J."/>
            <person name="Orme A."/>
            <person name="El-Demerdash A."/>
            <person name="Owen C."/>
            <person name="Martin L.B.B."/>
            <person name="Misra R.C."/>
            <person name="Kikuchi S."/>
            <person name="Rejzek M."/>
            <person name="Martin A.C."/>
            <person name="Harkess A."/>
            <person name="Leebens-Mack J."/>
            <person name="Louveau T."/>
            <person name="Stephenson M.J."/>
            <person name="Osbourn A."/>
        </authorList>
    </citation>
    <scope>NUCLEOTIDE SEQUENCE</scope>
    <source>
        <strain evidence="4">S10</strain>
    </source>
</reference>
<dbReference type="GO" id="GO:0031380">
    <property type="term" value="C:nuclear RNA-directed RNA polymerase complex"/>
    <property type="evidence" value="ECO:0007669"/>
    <property type="project" value="TreeGrafter"/>
</dbReference>
<feature type="domain" description="RDRP core" evidence="2">
    <location>
        <begin position="73"/>
        <end position="237"/>
    </location>
</feature>
<dbReference type="EC" id="2.7.7.48" evidence="1"/>
<organism evidence="4 5">
    <name type="scientific">Quillaja saponaria</name>
    <name type="common">Soap bark tree</name>
    <dbReference type="NCBI Taxonomy" id="32244"/>
    <lineage>
        <taxon>Eukaryota</taxon>
        <taxon>Viridiplantae</taxon>
        <taxon>Streptophyta</taxon>
        <taxon>Embryophyta</taxon>
        <taxon>Tracheophyta</taxon>
        <taxon>Spermatophyta</taxon>
        <taxon>Magnoliopsida</taxon>
        <taxon>eudicotyledons</taxon>
        <taxon>Gunneridae</taxon>
        <taxon>Pentapetalae</taxon>
        <taxon>rosids</taxon>
        <taxon>fabids</taxon>
        <taxon>Fabales</taxon>
        <taxon>Quillajaceae</taxon>
        <taxon>Quillaja</taxon>
    </lineage>
</organism>
<comment type="similarity">
    <text evidence="1">Belongs to the RdRP family.</text>
</comment>
<keyword evidence="1" id="KW-0548">Nucleotidyltransferase</keyword>
<dbReference type="SUPFAM" id="SSF54928">
    <property type="entry name" value="RNA-binding domain, RBD"/>
    <property type="match status" value="1"/>
</dbReference>
<evidence type="ECO:0000259" key="2">
    <source>
        <dbReference type="Pfam" id="PF05183"/>
    </source>
</evidence>
<evidence type="ECO:0000259" key="3">
    <source>
        <dbReference type="Pfam" id="PF26250"/>
    </source>
</evidence>
<dbReference type="InterPro" id="IPR007855">
    <property type="entry name" value="RDRP"/>
</dbReference>
<dbReference type="Proteomes" id="UP001163823">
    <property type="component" value="Chromosome 10"/>
</dbReference>
<dbReference type="InterPro" id="IPR058763">
    <property type="entry name" value="RRM_RDR1/2-like"/>
</dbReference>
<proteinExistence type="inferred from homology"/>